<evidence type="ECO:0000256" key="16">
    <source>
        <dbReference type="SAM" id="MobiDB-lite"/>
    </source>
</evidence>
<dbReference type="GO" id="GO:1990404">
    <property type="term" value="F:NAD+-protein mono-ADP-ribosyltransferase activity"/>
    <property type="evidence" value="ECO:0007669"/>
    <property type="project" value="TreeGrafter"/>
</dbReference>
<evidence type="ECO:0000313" key="21">
    <source>
        <dbReference type="EMBL" id="EGD75556.1"/>
    </source>
</evidence>
<dbReference type="SUPFAM" id="SSF56399">
    <property type="entry name" value="ADP-ribosylation"/>
    <property type="match status" value="1"/>
</dbReference>
<dbReference type="GO" id="GO:0003950">
    <property type="term" value="F:NAD+ poly-ADP-ribosyltransferase activity"/>
    <property type="evidence" value="ECO:0007669"/>
    <property type="project" value="UniProtKB-UniRule"/>
</dbReference>
<dbReference type="PROSITE" id="PS51060">
    <property type="entry name" value="PARP_ALPHA_HD"/>
    <property type="match status" value="1"/>
</dbReference>
<accession>F2UFI8</accession>
<keyword evidence="5" id="KW-0479">Metal-binding</keyword>
<dbReference type="PROSITE" id="PS51059">
    <property type="entry name" value="PARP_CATALYTIC"/>
    <property type="match status" value="1"/>
</dbReference>
<keyword evidence="12" id="KW-0539">Nucleus</keyword>
<keyword evidence="7" id="KW-0013">ADP-ribosylation</keyword>
<dbReference type="InterPro" id="IPR003034">
    <property type="entry name" value="SAP_dom"/>
</dbReference>
<sequence>MADLNKKTVAQLKALCKKQGLETGGRKADLVARLAAADDAADFTEADLKKKTVAQLKDLLDEKGLSTSGRKADLIARLLAGGGDDDDDGDDDKKGSGSNGKRRAARGGQATKKAKQAAAAAADDDADDDGDEESEEEEEEKEEAVVKRKAGSRCAVDKFCPMADRFHVYEDHEGVWDFTGNQTNIGQNNNKFYILQLLESDDKRTYHTWTRWGRVGVPGQNKIMPGTSLAACKASFMKKFKDKTRNDWYDRANFVKVPGKYDMVHIDYGADDEETAKHEEALKKKKKAQAKVKKVESKLAPSVQRLMQLIFDVKKMTQAVVEMKYDVKKMPLGKLRPEQIKAGYESLKTIEDLLKRNAGRRALADASSEFYTRIPHVFGMRVPPVIATTAMLQEKLQLLEALEDIKTAMRLIDQEGPDASEPEEDQHFRQLKCDLTPVEKGTDKFTLINDYLQNTHGSTHRQYTMEIVDAFEVDKDTGYKGGDNKMLLWHGSRISNWAGILSQGLRIAPPEAPVTGYMFGKGVYFADASSKSANYCFTNRSNNTGILLLCEVALGKQEERLSADSYLHQTLPKTKQSTWGKGRVAPDPKDTIVIDGDVKVPKGKLADTGVSNPHGYTLQYNEFIVYNTKQIRFRYLLRCKFNYKY</sequence>
<organism evidence="22">
    <name type="scientific">Salpingoeca rosetta (strain ATCC 50818 / BSB-021)</name>
    <dbReference type="NCBI Taxonomy" id="946362"/>
    <lineage>
        <taxon>Eukaryota</taxon>
        <taxon>Choanoflagellata</taxon>
        <taxon>Craspedida</taxon>
        <taxon>Salpingoecidae</taxon>
        <taxon>Salpingoeca</taxon>
    </lineage>
</organism>
<dbReference type="FunCoup" id="F2UFI8">
    <property type="interactions" value="1154"/>
</dbReference>
<feature type="domain" description="PARP alpha-helical" evidence="19">
    <location>
        <begin position="296"/>
        <end position="413"/>
    </location>
</feature>
<dbReference type="Pfam" id="PF02877">
    <property type="entry name" value="PARP_reg"/>
    <property type="match status" value="1"/>
</dbReference>
<evidence type="ECO:0000259" key="18">
    <source>
        <dbReference type="PROSITE" id="PS51059"/>
    </source>
</evidence>
<evidence type="ECO:0000256" key="11">
    <source>
        <dbReference type="ARBA" id="ARBA00023125"/>
    </source>
</evidence>
<comment type="catalytic activity">
    <reaction evidence="14">
        <text>NAD(+) + (ADP-D-ribosyl)n-acceptor = nicotinamide + (ADP-D-ribosyl)n+1-acceptor + H(+).</text>
        <dbReference type="EC" id="2.4.2.30"/>
    </reaction>
</comment>
<dbReference type="GO" id="GO:0016779">
    <property type="term" value="F:nucleotidyltransferase activity"/>
    <property type="evidence" value="ECO:0007669"/>
    <property type="project" value="UniProtKB-KW"/>
</dbReference>
<feature type="domain" description="SAP" evidence="17">
    <location>
        <begin position="48"/>
        <end position="82"/>
    </location>
</feature>
<keyword evidence="11" id="KW-0238">DNA-binding</keyword>
<keyword evidence="6" id="KW-0677">Repeat</keyword>
<evidence type="ECO:0000256" key="13">
    <source>
        <dbReference type="ARBA" id="ARBA00024347"/>
    </source>
</evidence>
<dbReference type="eggNOG" id="KOG1037">
    <property type="taxonomic scope" value="Eukaryota"/>
</dbReference>
<feature type="domain" description="SAP" evidence="17">
    <location>
        <begin position="4"/>
        <end position="38"/>
    </location>
</feature>
<dbReference type="FunFam" id="2.20.140.10:FF:000001">
    <property type="entry name" value="Poly [ADP-ribose] polymerase"/>
    <property type="match status" value="1"/>
</dbReference>
<name>F2UFI8_SALR5</name>
<feature type="domain" description="PARP catalytic" evidence="18">
    <location>
        <begin position="422"/>
        <end position="645"/>
    </location>
</feature>
<dbReference type="Pfam" id="PF02037">
    <property type="entry name" value="SAP"/>
    <property type="match status" value="2"/>
</dbReference>
<proteinExistence type="inferred from homology"/>
<dbReference type="EC" id="2.4.2.-" evidence="15"/>
<evidence type="ECO:0000256" key="5">
    <source>
        <dbReference type="ARBA" id="ARBA00022723"/>
    </source>
</evidence>
<dbReference type="Pfam" id="PF00644">
    <property type="entry name" value="PARP"/>
    <property type="match status" value="1"/>
</dbReference>
<dbReference type="OrthoDB" id="429950at2759"/>
<keyword evidence="22" id="KW-1185">Reference proteome</keyword>
<dbReference type="PROSITE" id="PS50800">
    <property type="entry name" value="SAP"/>
    <property type="match status" value="2"/>
</dbReference>
<dbReference type="CDD" id="cd08003">
    <property type="entry name" value="WGR_PARP2_like"/>
    <property type="match status" value="1"/>
</dbReference>
<feature type="compositionally biased region" description="Low complexity" evidence="16">
    <location>
        <begin position="106"/>
        <end position="121"/>
    </location>
</feature>
<dbReference type="Pfam" id="PF05406">
    <property type="entry name" value="WGR"/>
    <property type="match status" value="1"/>
</dbReference>
<evidence type="ECO:0000259" key="17">
    <source>
        <dbReference type="PROSITE" id="PS50800"/>
    </source>
</evidence>
<keyword evidence="2 15" id="KW-0328">Glycosyltransferase</keyword>
<dbReference type="AlphaFoldDB" id="F2UFI8"/>
<dbReference type="EMBL" id="GL832972">
    <property type="protein sequence ID" value="EGD75556.1"/>
    <property type="molecule type" value="Genomic_DNA"/>
</dbReference>
<dbReference type="CDD" id="cd01437">
    <property type="entry name" value="parp_like"/>
    <property type="match status" value="1"/>
</dbReference>
<dbReference type="InterPro" id="IPR008893">
    <property type="entry name" value="WGR_domain"/>
</dbReference>
<dbReference type="Proteomes" id="UP000007799">
    <property type="component" value="Unassembled WGS sequence"/>
</dbReference>
<evidence type="ECO:0000256" key="8">
    <source>
        <dbReference type="ARBA" id="ARBA00022771"/>
    </source>
</evidence>
<evidence type="ECO:0000259" key="20">
    <source>
        <dbReference type="PROSITE" id="PS51977"/>
    </source>
</evidence>
<dbReference type="GO" id="GO:0003677">
    <property type="term" value="F:DNA binding"/>
    <property type="evidence" value="ECO:0007669"/>
    <property type="project" value="UniProtKB-KW"/>
</dbReference>
<keyword evidence="8" id="KW-0863">Zinc-finger</keyword>
<comment type="subcellular location">
    <subcellularLocation>
        <location evidence="1">Nucleus</location>
    </subcellularLocation>
</comment>
<dbReference type="SUPFAM" id="SSF47587">
    <property type="entry name" value="Domain of poly(ADP-ribose) polymerase"/>
    <property type="match status" value="1"/>
</dbReference>
<dbReference type="RefSeq" id="XP_004992013.1">
    <property type="nucleotide sequence ID" value="XM_004991956.1"/>
</dbReference>
<evidence type="ECO:0000256" key="6">
    <source>
        <dbReference type="ARBA" id="ARBA00022737"/>
    </source>
</evidence>
<reference evidence="21" key="1">
    <citation type="submission" date="2009-08" db="EMBL/GenBank/DDBJ databases">
        <title>Annotation of Salpingoeca rosetta.</title>
        <authorList>
            <consortium name="The Broad Institute Genome Sequencing Platform"/>
            <person name="Russ C."/>
            <person name="Cuomo C."/>
            <person name="Burger G."/>
            <person name="Gray M.W."/>
            <person name="Holland P.W.H."/>
            <person name="King N."/>
            <person name="Lang F.B.F."/>
            <person name="Roger A.J."/>
            <person name="Ruiz-Trillo I."/>
            <person name="Young S.K."/>
            <person name="Zeng Q."/>
            <person name="Gargeya S."/>
            <person name="Alvarado L."/>
            <person name="Berlin A."/>
            <person name="Chapman S.B."/>
            <person name="Chen Z."/>
            <person name="Freedman E."/>
            <person name="Gellesch M."/>
            <person name="Goldberg J."/>
            <person name="Griggs A."/>
            <person name="Gujja S."/>
            <person name="Heilman E."/>
            <person name="Heiman D."/>
            <person name="Howarth C."/>
            <person name="Mehta T."/>
            <person name="Neiman D."/>
            <person name="Pearson M."/>
            <person name="Roberts A."/>
            <person name="Saif S."/>
            <person name="Shea T."/>
            <person name="Shenoy N."/>
            <person name="Sisk P."/>
            <person name="Stolte C."/>
            <person name="Sykes S."/>
            <person name="White J."/>
            <person name="Yandava C."/>
            <person name="Haas B."/>
            <person name="Nusbaum C."/>
            <person name="Birren B."/>
        </authorList>
    </citation>
    <scope>NUCLEOTIDE SEQUENCE [LARGE SCALE GENOMIC DNA]</scope>
    <source>
        <strain evidence="21">ATCC 50818</strain>
    </source>
</reference>
<dbReference type="PANTHER" id="PTHR10459:SF60">
    <property type="entry name" value="POLY [ADP-RIBOSE] POLYMERASE 2"/>
    <property type="match status" value="1"/>
</dbReference>
<dbReference type="Gene3D" id="3.90.228.10">
    <property type="match status" value="1"/>
</dbReference>
<keyword evidence="3 15" id="KW-0808">Transferase</keyword>
<dbReference type="InterPro" id="IPR004102">
    <property type="entry name" value="Poly(ADP-ribose)pol_reg_dom"/>
</dbReference>
<dbReference type="PROSITE" id="PS51977">
    <property type="entry name" value="WGR"/>
    <property type="match status" value="1"/>
</dbReference>
<evidence type="ECO:0000256" key="15">
    <source>
        <dbReference type="RuleBase" id="RU362114"/>
    </source>
</evidence>
<dbReference type="OMA" id="QGENDRF"/>
<protein>
    <recommendedName>
        <fullName evidence="15">Poly [ADP-ribose] polymerase</fullName>
        <shortName evidence="15">PARP</shortName>
        <ecNumber evidence="15">2.4.2.-</ecNumber>
    </recommendedName>
</protein>
<keyword evidence="9" id="KW-0862">Zinc</keyword>
<evidence type="ECO:0000256" key="12">
    <source>
        <dbReference type="ARBA" id="ARBA00023242"/>
    </source>
</evidence>
<comment type="similarity">
    <text evidence="13">Belongs to the ARTD/PARP family.</text>
</comment>
<dbReference type="InParanoid" id="F2UFI8"/>
<evidence type="ECO:0000256" key="10">
    <source>
        <dbReference type="ARBA" id="ARBA00023027"/>
    </source>
</evidence>
<dbReference type="GO" id="GO:0006302">
    <property type="term" value="P:double-strand break repair"/>
    <property type="evidence" value="ECO:0007669"/>
    <property type="project" value="TreeGrafter"/>
</dbReference>
<feature type="region of interest" description="Disordered" evidence="16">
    <location>
        <begin position="80"/>
        <end position="147"/>
    </location>
</feature>
<evidence type="ECO:0000256" key="1">
    <source>
        <dbReference type="ARBA" id="ARBA00004123"/>
    </source>
</evidence>
<dbReference type="SMART" id="SM00513">
    <property type="entry name" value="SAP"/>
    <property type="match status" value="2"/>
</dbReference>
<dbReference type="SUPFAM" id="SSF142921">
    <property type="entry name" value="WGR domain-like"/>
    <property type="match status" value="1"/>
</dbReference>
<evidence type="ECO:0000256" key="7">
    <source>
        <dbReference type="ARBA" id="ARBA00022765"/>
    </source>
</evidence>
<dbReference type="InterPro" id="IPR036361">
    <property type="entry name" value="SAP_dom_sf"/>
</dbReference>
<evidence type="ECO:0000313" key="22">
    <source>
        <dbReference type="Proteomes" id="UP000007799"/>
    </source>
</evidence>
<dbReference type="SMART" id="SM00773">
    <property type="entry name" value="WGR"/>
    <property type="match status" value="1"/>
</dbReference>
<feature type="compositionally biased region" description="Acidic residues" evidence="16">
    <location>
        <begin position="122"/>
        <end position="142"/>
    </location>
</feature>
<evidence type="ECO:0000256" key="4">
    <source>
        <dbReference type="ARBA" id="ARBA00022695"/>
    </source>
</evidence>
<dbReference type="PANTHER" id="PTHR10459">
    <property type="entry name" value="DNA LIGASE"/>
    <property type="match status" value="1"/>
</dbReference>
<dbReference type="Gene3D" id="2.20.140.10">
    <property type="entry name" value="WGR domain"/>
    <property type="match status" value="1"/>
</dbReference>
<evidence type="ECO:0000259" key="19">
    <source>
        <dbReference type="PROSITE" id="PS51060"/>
    </source>
</evidence>
<dbReference type="STRING" id="946362.F2UFI8"/>
<dbReference type="GO" id="GO:0070212">
    <property type="term" value="P:protein poly-ADP-ribosylation"/>
    <property type="evidence" value="ECO:0007669"/>
    <property type="project" value="TreeGrafter"/>
</dbReference>
<dbReference type="Gene3D" id="1.10.720.30">
    <property type="entry name" value="SAP domain"/>
    <property type="match status" value="2"/>
</dbReference>
<evidence type="ECO:0000256" key="9">
    <source>
        <dbReference type="ARBA" id="ARBA00022833"/>
    </source>
</evidence>
<dbReference type="InterPro" id="IPR050800">
    <property type="entry name" value="ARTD/PARP"/>
</dbReference>
<feature type="domain" description="WGR" evidence="20">
    <location>
        <begin position="165"/>
        <end position="261"/>
    </location>
</feature>
<evidence type="ECO:0000256" key="14">
    <source>
        <dbReference type="ARBA" id="ARBA00033987"/>
    </source>
</evidence>
<evidence type="ECO:0000256" key="3">
    <source>
        <dbReference type="ARBA" id="ARBA00022679"/>
    </source>
</evidence>
<dbReference type="InterPro" id="IPR036616">
    <property type="entry name" value="Poly(ADP-ribose)pol_reg_dom_sf"/>
</dbReference>
<dbReference type="InterPro" id="IPR012317">
    <property type="entry name" value="Poly(ADP-ribose)pol_cat_dom"/>
</dbReference>
<dbReference type="KEGG" id="sre:PTSG_06626"/>
<dbReference type="FunFam" id="3.90.228.10:FF:000002">
    <property type="entry name" value="Poly [ADP-ribose] polymerase"/>
    <property type="match status" value="1"/>
</dbReference>
<dbReference type="SUPFAM" id="SSF68906">
    <property type="entry name" value="SAP domain"/>
    <property type="match status" value="2"/>
</dbReference>
<keyword evidence="4" id="KW-0548">Nucleotidyltransferase</keyword>
<dbReference type="GO" id="GO:0008270">
    <property type="term" value="F:zinc ion binding"/>
    <property type="evidence" value="ECO:0007669"/>
    <property type="project" value="UniProtKB-KW"/>
</dbReference>
<keyword evidence="10 15" id="KW-0520">NAD</keyword>
<dbReference type="InterPro" id="IPR036930">
    <property type="entry name" value="WGR_dom_sf"/>
</dbReference>
<dbReference type="GO" id="GO:0005730">
    <property type="term" value="C:nucleolus"/>
    <property type="evidence" value="ECO:0007669"/>
    <property type="project" value="TreeGrafter"/>
</dbReference>
<dbReference type="FunFam" id="1.20.142.10:FF:000001">
    <property type="entry name" value="Poly [ADP-ribose] polymerase"/>
    <property type="match status" value="1"/>
</dbReference>
<dbReference type="Gene3D" id="1.20.142.10">
    <property type="entry name" value="Poly(ADP-ribose) polymerase, regulatory domain"/>
    <property type="match status" value="1"/>
</dbReference>
<evidence type="ECO:0000256" key="2">
    <source>
        <dbReference type="ARBA" id="ARBA00022676"/>
    </source>
</evidence>
<gene>
    <name evidence="21" type="ORF">PTSG_06626</name>
</gene>
<dbReference type="GeneID" id="16072572"/>